<evidence type="ECO:0000256" key="4">
    <source>
        <dbReference type="ARBA" id="ARBA00022670"/>
    </source>
</evidence>
<dbReference type="InterPro" id="IPR025661">
    <property type="entry name" value="Pept_asp_AS"/>
</dbReference>
<evidence type="ECO:0000256" key="1">
    <source>
        <dbReference type="ARBA" id="ARBA00001594"/>
    </source>
</evidence>
<keyword evidence="13" id="KW-1185">Reference proteome</keyword>
<dbReference type="InterPro" id="IPR033157">
    <property type="entry name" value="CTSZ"/>
</dbReference>
<dbReference type="OrthoDB" id="190265at2759"/>
<evidence type="ECO:0000256" key="10">
    <source>
        <dbReference type="ARBA" id="ARBA00023180"/>
    </source>
</evidence>
<evidence type="ECO:0000256" key="7">
    <source>
        <dbReference type="ARBA" id="ARBA00022807"/>
    </source>
</evidence>
<dbReference type="Proteomes" id="UP001165740">
    <property type="component" value="Chromosome 7"/>
</dbReference>
<evidence type="ECO:0000256" key="3">
    <source>
        <dbReference type="ARBA" id="ARBA00012516"/>
    </source>
</evidence>
<feature type="domain" description="Peptidase C1A papain C-terminal" evidence="12">
    <location>
        <begin position="115"/>
        <end position="350"/>
    </location>
</feature>
<organism evidence="13 14">
    <name type="scientific">Biomphalaria glabrata</name>
    <name type="common">Bloodfluke planorb</name>
    <name type="synonym">Freshwater snail</name>
    <dbReference type="NCBI Taxonomy" id="6526"/>
    <lineage>
        <taxon>Eukaryota</taxon>
        <taxon>Metazoa</taxon>
        <taxon>Spiralia</taxon>
        <taxon>Lophotrochozoa</taxon>
        <taxon>Mollusca</taxon>
        <taxon>Gastropoda</taxon>
        <taxon>Heterobranchia</taxon>
        <taxon>Euthyneura</taxon>
        <taxon>Panpulmonata</taxon>
        <taxon>Hygrophila</taxon>
        <taxon>Lymnaeoidea</taxon>
        <taxon>Planorbidae</taxon>
        <taxon>Biomphalaria</taxon>
    </lineage>
</organism>
<evidence type="ECO:0000256" key="11">
    <source>
        <dbReference type="SAM" id="Phobius"/>
    </source>
</evidence>
<keyword evidence="8" id="KW-0865">Zymogen</keyword>
<evidence type="ECO:0000313" key="13">
    <source>
        <dbReference type="Proteomes" id="UP001165740"/>
    </source>
</evidence>
<keyword evidence="4" id="KW-0645">Protease</keyword>
<evidence type="ECO:0000256" key="2">
    <source>
        <dbReference type="ARBA" id="ARBA00008455"/>
    </source>
</evidence>
<dbReference type="FunFam" id="3.90.70.10:FF:000060">
    <property type="entry name" value="Cathepsin Z"/>
    <property type="match status" value="1"/>
</dbReference>
<feature type="transmembrane region" description="Helical" evidence="11">
    <location>
        <begin position="7"/>
        <end position="25"/>
    </location>
</feature>
<dbReference type="PROSITE" id="PS00640">
    <property type="entry name" value="THIOL_PROTEASE_ASN"/>
    <property type="match status" value="1"/>
</dbReference>
<proteinExistence type="inferred from homology"/>
<evidence type="ECO:0000256" key="5">
    <source>
        <dbReference type="ARBA" id="ARBA00022729"/>
    </source>
</evidence>
<evidence type="ECO:0000259" key="12">
    <source>
        <dbReference type="SMART" id="SM00645"/>
    </source>
</evidence>
<keyword evidence="5" id="KW-0732">Signal</keyword>
<dbReference type="RefSeq" id="XP_013083065.2">
    <property type="nucleotide sequence ID" value="XM_013227611.2"/>
</dbReference>
<keyword evidence="11" id="KW-1133">Transmembrane helix</keyword>
<dbReference type="InterPro" id="IPR000668">
    <property type="entry name" value="Peptidase_C1A_C"/>
</dbReference>
<evidence type="ECO:0000313" key="14">
    <source>
        <dbReference type="RefSeq" id="XP_013083065.2"/>
    </source>
</evidence>
<evidence type="ECO:0000256" key="8">
    <source>
        <dbReference type="ARBA" id="ARBA00023145"/>
    </source>
</evidence>
<keyword evidence="11" id="KW-0472">Membrane</keyword>
<dbReference type="SMART" id="SM00645">
    <property type="entry name" value="Pept_C1"/>
    <property type="match status" value="1"/>
</dbReference>
<dbReference type="PRINTS" id="PR00705">
    <property type="entry name" value="PAPAIN"/>
</dbReference>
<dbReference type="GO" id="GO:0006508">
    <property type="term" value="P:proteolysis"/>
    <property type="evidence" value="ECO:0007669"/>
    <property type="project" value="UniProtKB-KW"/>
</dbReference>
<dbReference type="AlphaFoldDB" id="A0A9U8EDH5"/>
<dbReference type="OMA" id="LYSEYHE"/>
<evidence type="ECO:0000256" key="6">
    <source>
        <dbReference type="ARBA" id="ARBA00022801"/>
    </source>
</evidence>
<dbReference type="Pfam" id="PF00112">
    <property type="entry name" value="Peptidase_C1"/>
    <property type="match status" value="1"/>
</dbReference>
<evidence type="ECO:0000256" key="9">
    <source>
        <dbReference type="ARBA" id="ARBA00023157"/>
    </source>
</evidence>
<name>A0A9U8EDH5_BIOGL</name>
<accession>A0A9U8EDH5</accession>
<dbReference type="PANTHER" id="PTHR12411">
    <property type="entry name" value="CYSTEINE PROTEASE FAMILY C1-RELATED"/>
    <property type="match status" value="1"/>
</dbReference>
<gene>
    <name evidence="14" type="primary">LOC106068293</name>
</gene>
<keyword evidence="10" id="KW-0325">Glycoprotein</keyword>
<keyword evidence="7" id="KW-0788">Thiol protease</keyword>
<dbReference type="EC" id="3.4.18.1" evidence="3"/>
<dbReference type="KEGG" id="bgt:106068293"/>
<dbReference type="GeneID" id="106068293"/>
<dbReference type="GO" id="GO:0016807">
    <property type="term" value="F:cysteine-type carboxypeptidase activity"/>
    <property type="evidence" value="ECO:0007669"/>
    <property type="project" value="UniProtKB-EC"/>
</dbReference>
<sequence>MIMAAQHAIIHLIATTTIFCLVLFIQTESRLTYSVVKTTSLEFESSDLKQKAYSDSRIHQADSKDKSTLPKVNDFHSIKKNSPPCYVKKFNFSHPSQFVKTKKRPFESNHVLQNLPEALDWRNVNGTNYVSTTRNQHIPQYCGSCWAFGSTSAMADRINIKRKAAWPSAYLSTQEVIDCAQAGSCEGGDDKGVWAYAHKEGIPDETCNNYQAKDGECNEMNTCKTCSYGGSCVKVTNFKRWKVSDYGPVSGREAMMAEIKENGPISCGIAVTDNLEKYTGGIYKEYKLFPMINHIVSVVGWGVQDGVEYWIVRNSWGTYWGVEGWLYIVTSKNGNGDYNLAIETDCAYGDVIVD</sequence>
<dbReference type="SUPFAM" id="SSF54001">
    <property type="entry name" value="Cysteine proteinases"/>
    <property type="match status" value="1"/>
</dbReference>
<comment type="similarity">
    <text evidence="2">Belongs to the peptidase C1 family.</text>
</comment>
<keyword evidence="11" id="KW-0812">Transmembrane</keyword>
<dbReference type="CDD" id="cd02698">
    <property type="entry name" value="Peptidase_C1A_CathepsinX"/>
    <property type="match status" value="1"/>
</dbReference>
<dbReference type="InterPro" id="IPR013128">
    <property type="entry name" value="Peptidase_C1A"/>
</dbReference>
<dbReference type="InterPro" id="IPR038765">
    <property type="entry name" value="Papain-like_cys_pep_sf"/>
</dbReference>
<reference evidence="14" key="1">
    <citation type="submission" date="2025-08" db="UniProtKB">
        <authorList>
            <consortium name="RefSeq"/>
        </authorList>
    </citation>
    <scope>IDENTIFICATION</scope>
</reference>
<comment type="catalytic activity">
    <reaction evidence="1">
        <text>Release of C-terminal amino acid residues with broad specificity, but lacks action on C-terminal proline. Shows weak endopeptidase activity.</text>
        <dbReference type="EC" id="3.4.18.1"/>
    </reaction>
</comment>
<protein>
    <recommendedName>
        <fullName evidence="3">cathepsin X</fullName>
        <ecNumber evidence="3">3.4.18.1</ecNumber>
    </recommendedName>
</protein>
<dbReference type="Gene3D" id="3.90.70.10">
    <property type="entry name" value="Cysteine proteinases"/>
    <property type="match status" value="1"/>
</dbReference>
<keyword evidence="6" id="KW-0378">Hydrolase</keyword>
<keyword evidence="9" id="KW-1015">Disulfide bond</keyword>